<dbReference type="PANTHER" id="PTHR33415">
    <property type="entry name" value="PROTEIN EMBRYO DEFECTIVE 514"/>
    <property type="match status" value="1"/>
</dbReference>
<organism evidence="1 2">
    <name type="scientific">Dovyalis caffra</name>
    <dbReference type="NCBI Taxonomy" id="77055"/>
    <lineage>
        <taxon>Eukaryota</taxon>
        <taxon>Viridiplantae</taxon>
        <taxon>Streptophyta</taxon>
        <taxon>Embryophyta</taxon>
        <taxon>Tracheophyta</taxon>
        <taxon>Spermatophyta</taxon>
        <taxon>Magnoliopsida</taxon>
        <taxon>eudicotyledons</taxon>
        <taxon>Gunneridae</taxon>
        <taxon>Pentapetalae</taxon>
        <taxon>rosids</taxon>
        <taxon>fabids</taxon>
        <taxon>Malpighiales</taxon>
        <taxon>Salicaceae</taxon>
        <taxon>Flacourtieae</taxon>
        <taxon>Dovyalis</taxon>
    </lineage>
</organism>
<dbReference type="GO" id="GO:1901259">
    <property type="term" value="P:chloroplast rRNA processing"/>
    <property type="evidence" value="ECO:0007669"/>
    <property type="project" value="TreeGrafter"/>
</dbReference>
<protein>
    <submittedName>
        <fullName evidence="1">Uncharacterized protein</fullName>
    </submittedName>
</protein>
<keyword evidence="2" id="KW-1185">Reference proteome</keyword>
<gene>
    <name evidence="1" type="ORF">DCAF_LOCUS3981</name>
</gene>
<dbReference type="GO" id="GO:0009658">
    <property type="term" value="P:chloroplast organization"/>
    <property type="evidence" value="ECO:0007669"/>
    <property type="project" value="TreeGrafter"/>
</dbReference>
<accession>A0AAV1QXV0</accession>
<proteinExistence type="predicted"/>
<sequence length="87" mass="10431">MVDFFYNFLHQWPLNINVNKYEYMVLVDMLKTSHSELDKKIGGGIQAFQVWFLPVFKTRCFFLIKDDDSVDDKMEKNKLGKCNWEDN</sequence>
<name>A0AAV1QXV0_9ROSI</name>
<evidence type="ECO:0000313" key="2">
    <source>
        <dbReference type="Proteomes" id="UP001314170"/>
    </source>
</evidence>
<dbReference type="EMBL" id="CAWUPB010000851">
    <property type="protein sequence ID" value="CAK7326281.1"/>
    <property type="molecule type" value="Genomic_DNA"/>
</dbReference>
<dbReference type="GO" id="GO:0005634">
    <property type="term" value="C:nucleus"/>
    <property type="evidence" value="ECO:0007669"/>
    <property type="project" value="TreeGrafter"/>
</dbReference>
<dbReference type="Pfam" id="PF11523">
    <property type="entry name" value="DUF3223"/>
    <property type="match status" value="1"/>
</dbReference>
<dbReference type="AlphaFoldDB" id="A0AAV1QXV0"/>
<dbReference type="Gene3D" id="3.10.450.40">
    <property type="match status" value="1"/>
</dbReference>
<dbReference type="PANTHER" id="PTHR33415:SF12">
    <property type="entry name" value="PROTEIN EMBRYO DEFECTIVE 514"/>
    <property type="match status" value="1"/>
</dbReference>
<dbReference type="GO" id="GO:0009507">
    <property type="term" value="C:chloroplast"/>
    <property type="evidence" value="ECO:0007669"/>
    <property type="project" value="TreeGrafter"/>
</dbReference>
<reference evidence="1 2" key="1">
    <citation type="submission" date="2024-01" db="EMBL/GenBank/DDBJ databases">
        <authorList>
            <person name="Waweru B."/>
        </authorList>
    </citation>
    <scope>NUCLEOTIDE SEQUENCE [LARGE SCALE GENOMIC DNA]</scope>
</reference>
<dbReference type="GO" id="GO:0017126">
    <property type="term" value="P:nucleologenesis"/>
    <property type="evidence" value="ECO:0007669"/>
    <property type="project" value="TreeGrafter"/>
</dbReference>
<comment type="caution">
    <text evidence="1">The sequence shown here is derived from an EMBL/GenBank/DDBJ whole genome shotgun (WGS) entry which is preliminary data.</text>
</comment>
<evidence type="ECO:0000313" key="1">
    <source>
        <dbReference type="EMBL" id="CAK7326281.1"/>
    </source>
</evidence>
<dbReference type="Proteomes" id="UP001314170">
    <property type="component" value="Unassembled WGS sequence"/>
</dbReference>
<dbReference type="InterPro" id="IPR044673">
    <property type="entry name" value="DCL-like"/>
</dbReference>